<feature type="transmembrane region" description="Helical" evidence="1">
    <location>
        <begin position="141"/>
        <end position="169"/>
    </location>
</feature>
<sequence>MSTPSNKKLVRAGWALHIFTASGVIFAMLSLQAVIDGRVRDGLLWLLLCQVIDGIDGPLARRIDVEIHVLKIDGTVLDLVVDYVTCVIVPVAFLASVNLLPNNLEAALIAVILLTSALWFARCDQETDDHWFNGFPGSWNIVIPSFILLNVSSNEIIFYTLVFALLSLSNFKVPHLTRVRFLRAITLPFSIIYLINLTYLSWNYGVEINSNMKMMAQAVLLIFPLYIVLISSYRTFAKRFK</sequence>
<feature type="transmembrane region" description="Helical" evidence="1">
    <location>
        <begin position="12"/>
        <end position="35"/>
    </location>
</feature>
<evidence type="ECO:0000256" key="1">
    <source>
        <dbReference type="SAM" id="Phobius"/>
    </source>
</evidence>
<dbReference type="EMBL" id="CAEZXI010000008">
    <property type="protein sequence ID" value="CAB4678050.1"/>
    <property type="molecule type" value="Genomic_DNA"/>
</dbReference>
<proteinExistence type="predicted"/>
<keyword evidence="1" id="KW-0812">Transmembrane</keyword>
<name>A0A6J6MUT4_9ZZZZ</name>
<reference evidence="2" key="1">
    <citation type="submission" date="2020-05" db="EMBL/GenBank/DDBJ databases">
        <authorList>
            <person name="Chiriac C."/>
            <person name="Salcher M."/>
            <person name="Ghai R."/>
            <person name="Kavagutti S V."/>
        </authorList>
    </citation>
    <scope>NUCLEOTIDE SEQUENCE</scope>
</reference>
<dbReference type="InterPro" id="IPR043130">
    <property type="entry name" value="CDP-OH_PTrfase_TM_dom"/>
</dbReference>
<keyword evidence="1" id="KW-1133">Transmembrane helix</keyword>
<dbReference type="Gene3D" id="1.20.120.1760">
    <property type="match status" value="1"/>
</dbReference>
<organism evidence="2">
    <name type="scientific">freshwater metagenome</name>
    <dbReference type="NCBI Taxonomy" id="449393"/>
    <lineage>
        <taxon>unclassified sequences</taxon>
        <taxon>metagenomes</taxon>
        <taxon>ecological metagenomes</taxon>
    </lineage>
</organism>
<protein>
    <submittedName>
        <fullName evidence="2">Unannotated protein</fullName>
    </submittedName>
</protein>
<evidence type="ECO:0000313" key="2">
    <source>
        <dbReference type="EMBL" id="CAB4678050.1"/>
    </source>
</evidence>
<feature type="transmembrane region" description="Helical" evidence="1">
    <location>
        <begin position="80"/>
        <end position="97"/>
    </location>
</feature>
<feature type="transmembrane region" description="Helical" evidence="1">
    <location>
        <begin position="214"/>
        <end position="233"/>
    </location>
</feature>
<accession>A0A6J6MUT4</accession>
<feature type="transmembrane region" description="Helical" evidence="1">
    <location>
        <begin position="104"/>
        <end position="121"/>
    </location>
</feature>
<gene>
    <name evidence="2" type="ORF">UFOPK2362_00175</name>
</gene>
<feature type="transmembrane region" description="Helical" evidence="1">
    <location>
        <begin position="181"/>
        <end position="202"/>
    </location>
</feature>
<keyword evidence="1" id="KW-0472">Membrane</keyword>
<dbReference type="AlphaFoldDB" id="A0A6J6MUT4"/>